<keyword evidence="2" id="KW-1185">Reference proteome</keyword>
<dbReference type="Proteomes" id="UP001055172">
    <property type="component" value="Unassembled WGS sequence"/>
</dbReference>
<protein>
    <submittedName>
        <fullName evidence="1">Uncharacterized protein</fullName>
    </submittedName>
</protein>
<dbReference type="EMBL" id="BPPX01000011">
    <property type="protein sequence ID" value="GJC83403.1"/>
    <property type="molecule type" value="Genomic_DNA"/>
</dbReference>
<dbReference type="AlphaFoldDB" id="A0AA37GLW7"/>
<comment type="caution">
    <text evidence="1">The sequence shown here is derived from an EMBL/GenBank/DDBJ whole genome shotgun (WGS) entry which is preliminary data.</text>
</comment>
<name>A0AA37GLW7_9PEZI</name>
<evidence type="ECO:0000313" key="2">
    <source>
        <dbReference type="Proteomes" id="UP001055172"/>
    </source>
</evidence>
<evidence type="ECO:0000313" key="1">
    <source>
        <dbReference type="EMBL" id="GJC83403.1"/>
    </source>
</evidence>
<sequence length="111" mass="11907">MALVRGEIQIGHAPGADVGAAAWWRASQIDTPNPTVVTPLSVDANLGSNGNSAGPSLDNLVVPPISSDGLAIRRHHFIVVCLWGEDRYMYTAEKWPVPQLTRAENVGFQSC</sequence>
<gene>
    <name evidence="1" type="ORF">ColLi_06241</name>
</gene>
<proteinExistence type="predicted"/>
<organism evidence="1 2">
    <name type="scientific">Colletotrichum liriopes</name>
    <dbReference type="NCBI Taxonomy" id="708192"/>
    <lineage>
        <taxon>Eukaryota</taxon>
        <taxon>Fungi</taxon>
        <taxon>Dikarya</taxon>
        <taxon>Ascomycota</taxon>
        <taxon>Pezizomycotina</taxon>
        <taxon>Sordariomycetes</taxon>
        <taxon>Hypocreomycetidae</taxon>
        <taxon>Glomerellales</taxon>
        <taxon>Glomerellaceae</taxon>
        <taxon>Colletotrichum</taxon>
        <taxon>Colletotrichum spaethianum species complex</taxon>
    </lineage>
</organism>
<reference evidence="1 2" key="1">
    <citation type="submission" date="2021-07" db="EMBL/GenBank/DDBJ databases">
        <title>Genome data of Colletotrichum spaethianum.</title>
        <authorList>
            <person name="Utami Y.D."/>
            <person name="Hiruma K."/>
        </authorList>
    </citation>
    <scope>NUCLEOTIDE SEQUENCE [LARGE SCALE GENOMIC DNA]</scope>
    <source>
        <strain evidence="1 2">MAFF 242679</strain>
    </source>
</reference>
<accession>A0AA37GLW7</accession>